<dbReference type="SUPFAM" id="SSF46689">
    <property type="entry name" value="Homeodomain-like"/>
    <property type="match status" value="1"/>
</dbReference>
<evidence type="ECO:0000256" key="2">
    <source>
        <dbReference type="PROSITE-ProRule" id="PRU00320"/>
    </source>
</evidence>
<organism evidence="5 6">
    <name type="scientific">Spodoptera exigua</name>
    <name type="common">Beet armyworm</name>
    <name type="synonym">Noctua fulgens</name>
    <dbReference type="NCBI Taxonomy" id="7107"/>
    <lineage>
        <taxon>Eukaryota</taxon>
        <taxon>Metazoa</taxon>
        <taxon>Ecdysozoa</taxon>
        <taxon>Arthropoda</taxon>
        <taxon>Hexapoda</taxon>
        <taxon>Insecta</taxon>
        <taxon>Pterygota</taxon>
        <taxon>Neoptera</taxon>
        <taxon>Endopterygota</taxon>
        <taxon>Lepidoptera</taxon>
        <taxon>Glossata</taxon>
        <taxon>Ditrysia</taxon>
        <taxon>Noctuoidea</taxon>
        <taxon>Noctuidae</taxon>
        <taxon>Amphipyrinae</taxon>
        <taxon>Spodoptera</taxon>
    </lineage>
</organism>
<dbReference type="InterPro" id="IPR009057">
    <property type="entry name" value="Homeodomain-like_sf"/>
</dbReference>
<accession>A0A922ML19</accession>
<dbReference type="GO" id="GO:0005634">
    <property type="term" value="C:nucleus"/>
    <property type="evidence" value="ECO:0007669"/>
    <property type="project" value="UniProtKB-SubCell"/>
</dbReference>
<dbReference type="AlphaFoldDB" id="A0A922ML19"/>
<name>A0A922ML19_SPOEX</name>
<keyword evidence="2" id="KW-0539">Nucleus</keyword>
<protein>
    <recommendedName>
        <fullName evidence="4">HTH psq-type domain-containing protein</fullName>
    </recommendedName>
</protein>
<feature type="compositionally biased region" description="Basic and acidic residues" evidence="3">
    <location>
        <begin position="305"/>
        <end position="318"/>
    </location>
</feature>
<feature type="compositionally biased region" description="Basic residues" evidence="3">
    <location>
        <begin position="340"/>
        <end position="352"/>
    </location>
</feature>
<proteinExistence type="predicted"/>
<sequence length="352" mass="40562">MSPCVQFPLEEEYKKKTRITREDIKKFRDWVETQPHLPAEHITDIKMSPRKKRGESWSEDDLKAALRAVKKGKLSQRAISLKYNIPRRTLRDHMKTGQDVKRMGRKPILTEAQENDLCGRIKSSSSDNSDIASIWPNLKSQVMIEEDRDSPSLIPDTNLIGISQFDSSHYNGDKHLGQHDLAVPSCSGLQKSLRDDPGSDSTISDLDSFVQSKYVADHIYNYTSDESSRDGSQCHLNKGTKTPKKQMICPIQNETCNLDEDNVPLASLQQENKTQFQQFLPTPNYAKNKSSKPRKKAMNYKGQRITKDLFNDKTETKKSNKQNYSSMKKTKKEQKSYTFLKHKRRMTKEKKK</sequence>
<evidence type="ECO:0000313" key="6">
    <source>
        <dbReference type="Proteomes" id="UP000814243"/>
    </source>
</evidence>
<evidence type="ECO:0000256" key="1">
    <source>
        <dbReference type="ARBA" id="ARBA00004123"/>
    </source>
</evidence>
<gene>
    <name evidence="5" type="ORF">HF086_002014</name>
</gene>
<feature type="region of interest" description="Disordered" evidence="3">
    <location>
        <begin position="283"/>
        <end position="352"/>
    </location>
</feature>
<evidence type="ECO:0000259" key="4">
    <source>
        <dbReference type="PROSITE" id="PS50960"/>
    </source>
</evidence>
<feature type="domain" description="HTH psq-type" evidence="4">
    <location>
        <begin position="48"/>
        <end position="100"/>
    </location>
</feature>
<dbReference type="GO" id="GO:0003677">
    <property type="term" value="F:DNA binding"/>
    <property type="evidence" value="ECO:0007669"/>
    <property type="project" value="UniProtKB-UniRule"/>
</dbReference>
<dbReference type="EMBL" id="JACEFF010000372">
    <property type="protein sequence ID" value="KAH9638774.1"/>
    <property type="molecule type" value="Genomic_DNA"/>
</dbReference>
<dbReference type="Gene3D" id="1.10.10.60">
    <property type="entry name" value="Homeodomain-like"/>
    <property type="match status" value="1"/>
</dbReference>
<dbReference type="Pfam" id="PF05225">
    <property type="entry name" value="HTH_psq"/>
    <property type="match status" value="1"/>
</dbReference>
<dbReference type="InterPro" id="IPR007889">
    <property type="entry name" value="HTH_Psq"/>
</dbReference>
<feature type="compositionally biased region" description="Basic residues" evidence="3">
    <location>
        <begin position="289"/>
        <end position="298"/>
    </location>
</feature>
<evidence type="ECO:0000256" key="3">
    <source>
        <dbReference type="SAM" id="MobiDB-lite"/>
    </source>
</evidence>
<dbReference type="Proteomes" id="UP000814243">
    <property type="component" value="Unassembled WGS sequence"/>
</dbReference>
<feature type="DNA-binding region" description="H-T-H motif" evidence="2">
    <location>
        <begin position="76"/>
        <end position="96"/>
    </location>
</feature>
<reference evidence="5" key="1">
    <citation type="journal article" date="2021" name="G3 (Bethesda)">
        <title>Genome and transcriptome analysis of the beet armyworm Spodoptera exigua reveals targets for pest control. .</title>
        <authorList>
            <person name="Simon S."/>
            <person name="Breeschoten T."/>
            <person name="Jansen H.J."/>
            <person name="Dirks R.P."/>
            <person name="Schranz M.E."/>
            <person name="Ros V.I.D."/>
        </authorList>
    </citation>
    <scope>NUCLEOTIDE SEQUENCE</scope>
    <source>
        <strain evidence="5">TB_SE_WUR_2020</strain>
    </source>
</reference>
<comment type="caution">
    <text evidence="5">The sequence shown here is derived from an EMBL/GenBank/DDBJ whole genome shotgun (WGS) entry which is preliminary data.</text>
</comment>
<comment type="subcellular location">
    <subcellularLocation>
        <location evidence="1 2">Nucleus</location>
    </subcellularLocation>
</comment>
<dbReference type="PROSITE" id="PS50960">
    <property type="entry name" value="HTH_PSQ"/>
    <property type="match status" value="1"/>
</dbReference>
<evidence type="ECO:0000313" key="5">
    <source>
        <dbReference type="EMBL" id="KAH9638774.1"/>
    </source>
</evidence>
<keyword evidence="2" id="KW-0238">DNA-binding</keyword>